<dbReference type="GO" id="GO:0004553">
    <property type="term" value="F:hydrolase activity, hydrolyzing O-glycosyl compounds"/>
    <property type="evidence" value="ECO:0007669"/>
    <property type="project" value="UniProtKB-ARBA"/>
</dbReference>
<evidence type="ECO:0000313" key="1">
    <source>
        <dbReference type="EMBL" id="PZX16775.1"/>
    </source>
</evidence>
<dbReference type="AlphaFoldDB" id="A0A2W7N8P6"/>
<proteinExistence type="predicted"/>
<protein>
    <recommendedName>
        <fullName evidence="3">Concanavalin A-like lectin/glucanase superfamily protein</fullName>
    </recommendedName>
</protein>
<reference evidence="1 2" key="1">
    <citation type="submission" date="2018-06" db="EMBL/GenBank/DDBJ databases">
        <title>Genomic Encyclopedia of Archaeal and Bacterial Type Strains, Phase II (KMG-II): from individual species to whole genera.</title>
        <authorList>
            <person name="Goeker M."/>
        </authorList>
    </citation>
    <scope>NUCLEOTIDE SEQUENCE [LARGE SCALE GENOMIC DNA]</scope>
    <source>
        <strain evidence="1 2">DSM 6779</strain>
    </source>
</reference>
<evidence type="ECO:0008006" key="3">
    <source>
        <dbReference type="Google" id="ProtNLM"/>
    </source>
</evidence>
<accession>A0A2W7N8P6</accession>
<dbReference type="OrthoDB" id="9770043at2"/>
<dbReference type="SUPFAM" id="SSF49899">
    <property type="entry name" value="Concanavalin A-like lectins/glucanases"/>
    <property type="match status" value="1"/>
</dbReference>
<dbReference type="EMBL" id="QKZK01000012">
    <property type="protein sequence ID" value="PZX16775.1"/>
    <property type="molecule type" value="Genomic_DNA"/>
</dbReference>
<dbReference type="InterPro" id="IPR013320">
    <property type="entry name" value="ConA-like_dom_sf"/>
</dbReference>
<dbReference type="Proteomes" id="UP000249239">
    <property type="component" value="Unassembled WGS sequence"/>
</dbReference>
<sequence length="226" mass="25891">MNRFIHLLILIALTHLLAPLWAQDLKNIKKTHQLLFEDAFNDQSRQLYRFSTPDQWVVTDNGKSGKDLKYLGAKRPAGEQMHPCEFMLLPHEAIGAFVMTFDFFQRGRDFSLRDVCVVYALTNDSTYAYAQAASEQGRFSHNIFTRTDGQTQKLGTTTAPPMIWSYEKWHRVTAIRDTAIGSLQLWIDDTLILETTRDTPTTGRIGVATYGSEFKIDNLKVWVPKN</sequence>
<name>A0A2W7N8P6_9BACT</name>
<evidence type="ECO:0000313" key="2">
    <source>
        <dbReference type="Proteomes" id="UP000249239"/>
    </source>
</evidence>
<gene>
    <name evidence="1" type="ORF">LX69_01845</name>
</gene>
<dbReference type="Gene3D" id="2.60.120.560">
    <property type="entry name" value="Exo-inulinase, domain 1"/>
    <property type="match status" value="1"/>
</dbReference>
<keyword evidence="2" id="KW-1185">Reference proteome</keyword>
<comment type="caution">
    <text evidence="1">The sequence shown here is derived from an EMBL/GenBank/DDBJ whole genome shotgun (WGS) entry which is preliminary data.</text>
</comment>
<dbReference type="RefSeq" id="WP_111445679.1">
    <property type="nucleotide sequence ID" value="NZ_QKZK01000012.1"/>
</dbReference>
<organism evidence="1 2">
    <name type="scientific">Breznakibacter xylanolyticus</name>
    <dbReference type="NCBI Taxonomy" id="990"/>
    <lineage>
        <taxon>Bacteria</taxon>
        <taxon>Pseudomonadati</taxon>
        <taxon>Bacteroidota</taxon>
        <taxon>Bacteroidia</taxon>
        <taxon>Marinilabiliales</taxon>
        <taxon>Marinilabiliaceae</taxon>
        <taxon>Breznakibacter</taxon>
    </lineage>
</organism>
<dbReference type="GO" id="GO:0005975">
    <property type="term" value="P:carbohydrate metabolic process"/>
    <property type="evidence" value="ECO:0007669"/>
    <property type="project" value="UniProtKB-ARBA"/>
</dbReference>